<name>A0A2S7D4J1_9XANT</name>
<organism evidence="2 3">
    <name type="scientific">Xanthomonas pisi</name>
    <dbReference type="NCBI Taxonomy" id="56457"/>
    <lineage>
        <taxon>Bacteria</taxon>
        <taxon>Pseudomonadati</taxon>
        <taxon>Pseudomonadota</taxon>
        <taxon>Gammaproteobacteria</taxon>
        <taxon>Lysobacterales</taxon>
        <taxon>Lysobacteraceae</taxon>
        <taxon>Xanthomonas</taxon>
    </lineage>
</organism>
<keyword evidence="3" id="KW-1185">Reference proteome</keyword>
<dbReference type="RefSeq" id="WP_425445619.1">
    <property type="nucleotide sequence ID" value="NZ_MDEI01000006.1"/>
</dbReference>
<evidence type="ECO:0000313" key="3">
    <source>
        <dbReference type="Proteomes" id="UP000238191"/>
    </source>
</evidence>
<protein>
    <recommendedName>
        <fullName evidence="1">DUF6968 domain-containing protein</fullName>
    </recommendedName>
</protein>
<gene>
    <name evidence="2" type="ORF">XpiCFBP4643_09630</name>
</gene>
<dbReference type="EMBL" id="MDEI01000006">
    <property type="protein sequence ID" value="PPU68740.1"/>
    <property type="molecule type" value="Genomic_DNA"/>
</dbReference>
<dbReference type="Proteomes" id="UP000238191">
    <property type="component" value="Unassembled WGS sequence"/>
</dbReference>
<dbReference type="AlphaFoldDB" id="A0A2S7D4J1"/>
<reference evidence="3" key="1">
    <citation type="submission" date="2016-08" db="EMBL/GenBank/DDBJ databases">
        <authorList>
            <person name="Merda D."/>
            <person name="Briand M."/>
            <person name="Taghouti G."/>
            <person name="Carrere S."/>
            <person name="Gouzy J."/>
            <person name="Portier P."/>
            <person name="Jacques M.-A."/>
            <person name="Fischer-Le Saux M."/>
        </authorList>
    </citation>
    <scope>NUCLEOTIDE SEQUENCE [LARGE SCALE GENOMIC DNA]</scope>
    <source>
        <strain evidence="3">CFBP4643</strain>
    </source>
</reference>
<dbReference type="InterPro" id="IPR054241">
    <property type="entry name" value="DUF6968"/>
</dbReference>
<dbReference type="Pfam" id="PF22302">
    <property type="entry name" value="DUF6968"/>
    <property type="match status" value="1"/>
</dbReference>
<proteinExistence type="predicted"/>
<evidence type="ECO:0000259" key="1">
    <source>
        <dbReference type="Pfam" id="PF22302"/>
    </source>
</evidence>
<sequence length="101" mass="11050">MTSIPIGDVFAQRELEFRGGDGSKQTVVVCLGKPVRDGDGPWRCPYLIEGASFRRQFWAVGEDSMQALVLAQKTVAVELEVLGKDRGGLFTWYGDTNLGLA</sequence>
<evidence type="ECO:0000313" key="2">
    <source>
        <dbReference type="EMBL" id="PPU68740.1"/>
    </source>
</evidence>
<feature type="domain" description="DUF6968" evidence="1">
    <location>
        <begin position="11"/>
        <end position="100"/>
    </location>
</feature>
<comment type="caution">
    <text evidence="2">The sequence shown here is derived from an EMBL/GenBank/DDBJ whole genome shotgun (WGS) entry which is preliminary data.</text>
</comment>
<accession>A0A2S7D4J1</accession>